<keyword evidence="8" id="KW-1185">Reference proteome</keyword>
<evidence type="ECO:0000256" key="2">
    <source>
        <dbReference type="ARBA" id="ARBA00022723"/>
    </source>
</evidence>
<protein>
    <submittedName>
        <fullName evidence="7">2,3diketo-5-methylthio-1-phosphopentane phosphatase subfamily protein</fullName>
    </submittedName>
</protein>
<evidence type="ECO:0000313" key="8">
    <source>
        <dbReference type="Proteomes" id="UP000011083"/>
    </source>
</evidence>
<dbReference type="AlphaFoldDB" id="L8GFW5"/>
<dbReference type="InterPro" id="IPR023214">
    <property type="entry name" value="HAD_sf"/>
</dbReference>
<organism evidence="7 8">
    <name type="scientific">Acanthamoeba castellanii (strain ATCC 30010 / Neff)</name>
    <dbReference type="NCBI Taxonomy" id="1257118"/>
    <lineage>
        <taxon>Eukaryota</taxon>
        <taxon>Amoebozoa</taxon>
        <taxon>Discosea</taxon>
        <taxon>Longamoebia</taxon>
        <taxon>Centramoebida</taxon>
        <taxon>Acanthamoebidae</taxon>
        <taxon>Acanthamoeba</taxon>
    </lineage>
</organism>
<proteinExistence type="predicted"/>
<feature type="active site" description="Nucleophile" evidence="5">
    <location>
        <position position="8"/>
    </location>
</feature>
<keyword evidence="3" id="KW-0378">Hydrolase</keyword>
<dbReference type="NCBIfam" id="TIGR01489">
    <property type="entry name" value="DKMTPPase-SF"/>
    <property type="match status" value="1"/>
</dbReference>
<dbReference type="InterPro" id="IPR036412">
    <property type="entry name" value="HAD-like_sf"/>
</dbReference>
<dbReference type="PANTHER" id="PTHR20889:SF12">
    <property type="entry name" value="LP01149P"/>
    <property type="match status" value="1"/>
</dbReference>
<reference evidence="7 8" key="1">
    <citation type="journal article" date="2013" name="Genome Biol.">
        <title>Genome of Acanthamoeba castellanii highlights extensive lateral gene transfer and early evolution of tyrosine kinase signaling.</title>
        <authorList>
            <person name="Clarke M."/>
            <person name="Lohan A.J."/>
            <person name="Liu B."/>
            <person name="Lagkouvardos I."/>
            <person name="Roy S."/>
            <person name="Zafar N."/>
            <person name="Bertelli C."/>
            <person name="Schilde C."/>
            <person name="Kianianmomeni A."/>
            <person name="Burglin T.R."/>
            <person name="Frech C."/>
            <person name="Turcotte B."/>
            <person name="Kopec K.O."/>
            <person name="Synnott J.M."/>
            <person name="Choo C."/>
            <person name="Paponov I."/>
            <person name="Finkler A."/>
            <person name="Soon Heng Tan C."/>
            <person name="Hutchins A.P."/>
            <person name="Weinmeier T."/>
            <person name="Rattei T."/>
            <person name="Chu J.S."/>
            <person name="Gimenez G."/>
            <person name="Irimia M."/>
            <person name="Rigden D.J."/>
            <person name="Fitzpatrick D.A."/>
            <person name="Lorenzo-Morales J."/>
            <person name="Bateman A."/>
            <person name="Chiu C.H."/>
            <person name="Tang P."/>
            <person name="Hegemann P."/>
            <person name="Fromm H."/>
            <person name="Raoult D."/>
            <person name="Greub G."/>
            <person name="Miranda-Saavedra D."/>
            <person name="Chen N."/>
            <person name="Nash P."/>
            <person name="Ginger M.L."/>
            <person name="Horn M."/>
            <person name="Schaap P."/>
            <person name="Caler L."/>
            <person name="Loftus B."/>
        </authorList>
    </citation>
    <scope>NUCLEOTIDE SEQUENCE [LARGE SCALE GENOMIC DNA]</scope>
    <source>
        <strain evidence="7 8">Neff</strain>
    </source>
</reference>
<evidence type="ECO:0000256" key="4">
    <source>
        <dbReference type="ARBA" id="ARBA00022842"/>
    </source>
</evidence>
<feature type="binding site" evidence="6">
    <location>
        <position position="202"/>
    </location>
    <ligand>
        <name>Mg(2+)</name>
        <dbReference type="ChEBI" id="CHEBI:18420"/>
    </ligand>
</feature>
<gene>
    <name evidence="7" type="ORF">ACA1_274900</name>
</gene>
<evidence type="ECO:0000313" key="7">
    <source>
        <dbReference type="EMBL" id="ELR11902.1"/>
    </source>
</evidence>
<dbReference type="GO" id="GO:0016791">
    <property type="term" value="F:phosphatase activity"/>
    <property type="evidence" value="ECO:0007669"/>
    <property type="project" value="InterPro"/>
</dbReference>
<feature type="binding site" evidence="6">
    <location>
        <position position="8"/>
    </location>
    <ligand>
        <name>Mg(2+)</name>
        <dbReference type="ChEBI" id="CHEBI:18420"/>
    </ligand>
</feature>
<dbReference type="InterPro" id="IPR006384">
    <property type="entry name" value="HAD_hydro_PyrdxlP_Pase-like"/>
</dbReference>
<dbReference type="PIRSF" id="PIRSF031051">
    <property type="entry name" value="PyrdxlP_Pase_PHOSPHO2"/>
    <property type="match status" value="1"/>
</dbReference>
<comment type="cofactor">
    <cofactor evidence="1 6">
        <name>Mg(2+)</name>
        <dbReference type="ChEBI" id="CHEBI:18420"/>
    </cofactor>
</comment>
<dbReference type="GeneID" id="14912369"/>
<feature type="active site" description="Proton donor" evidence="5">
    <location>
        <position position="10"/>
    </location>
</feature>
<dbReference type="InterPro" id="IPR016965">
    <property type="entry name" value="Pase_PHOSPHO-typ"/>
</dbReference>
<dbReference type="Pfam" id="PF06888">
    <property type="entry name" value="Put_Phosphatase"/>
    <property type="match status" value="1"/>
</dbReference>
<keyword evidence="4 6" id="KW-0460">Magnesium</keyword>
<name>L8GFW5_ACACF</name>
<dbReference type="Gene3D" id="3.40.50.1000">
    <property type="entry name" value="HAD superfamily/HAD-like"/>
    <property type="match status" value="1"/>
</dbReference>
<evidence type="ECO:0000256" key="6">
    <source>
        <dbReference type="PIRSR" id="PIRSR031051-3"/>
    </source>
</evidence>
<feature type="binding site" evidence="6">
    <location>
        <position position="10"/>
    </location>
    <ligand>
        <name>Mg(2+)</name>
        <dbReference type="ChEBI" id="CHEBI:18420"/>
    </ligand>
</feature>
<accession>L8GFW5</accession>
<dbReference type="STRING" id="1257118.L8GFW5"/>
<dbReference type="VEuPathDB" id="AmoebaDB:ACA1_274900"/>
<evidence type="ECO:0000256" key="1">
    <source>
        <dbReference type="ARBA" id="ARBA00001946"/>
    </source>
</evidence>
<dbReference type="Proteomes" id="UP000011083">
    <property type="component" value="Unassembled WGS sequence"/>
</dbReference>
<dbReference type="OrthoDB" id="10267182at2759"/>
<dbReference type="EMBL" id="KB008146">
    <property type="protein sequence ID" value="ELR11902.1"/>
    <property type="molecule type" value="Genomic_DNA"/>
</dbReference>
<evidence type="ECO:0000256" key="5">
    <source>
        <dbReference type="PIRSR" id="PIRSR031051-1"/>
    </source>
</evidence>
<dbReference type="PANTHER" id="PTHR20889">
    <property type="entry name" value="PHOSPHATASE, ORPHAN 1, 2"/>
    <property type="match status" value="1"/>
</dbReference>
<dbReference type="SUPFAM" id="SSF56784">
    <property type="entry name" value="HAD-like"/>
    <property type="match status" value="1"/>
</dbReference>
<dbReference type="OMA" id="HNLADCF"/>
<sequence length="280" mass="32400">MKNLIVFDFDWSLLDENSDAWVVKQLAPEIYGQWRTLYQRDTETWAEFMDKMMGMLHERNVTKEHIEESFRTVPMREAMVEAVRYCKENNSDLIIISGANEFFIEVILGVHFGMREIFSAVHTHRSRWHQGRLRVRPYHAPMTITRDAAGRIVREKLDEEDCEEEAWKEHSCTVCTPDLCKGEILAEYIQSGQYDRVFYIGDSDNDFCPSALLSKDDHVLLRKDFSLHKRLQAGQKEGDPTISAHLHLWERAEDVYSIFKTHISPSPSSSSSSSSSSSTS</sequence>
<keyword evidence="2 6" id="KW-0479">Metal-binding</keyword>
<dbReference type="GO" id="GO:0046872">
    <property type="term" value="F:metal ion binding"/>
    <property type="evidence" value="ECO:0007669"/>
    <property type="project" value="UniProtKB-KW"/>
</dbReference>
<dbReference type="RefSeq" id="XP_004333915.1">
    <property type="nucleotide sequence ID" value="XM_004333867.1"/>
</dbReference>
<evidence type="ECO:0000256" key="3">
    <source>
        <dbReference type="ARBA" id="ARBA00022801"/>
    </source>
</evidence>
<dbReference type="KEGG" id="acan:ACA1_274900"/>
<dbReference type="NCBIfam" id="TIGR01488">
    <property type="entry name" value="HAD-SF-IB"/>
    <property type="match status" value="1"/>
</dbReference>